<evidence type="ECO:0000256" key="1">
    <source>
        <dbReference type="SAM" id="Phobius"/>
    </source>
</evidence>
<keyword evidence="1" id="KW-0472">Membrane</keyword>
<feature type="transmembrane region" description="Helical" evidence="1">
    <location>
        <begin position="72"/>
        <end position="95"/>
    </location>
</feature>
<dbReference type="EMBL" id="FMSP01000009">
    <property type="protein sequence ID" value="SCV72430.1"/>
    <property type="molecule type" value="Genomic_DNA"/>
</dbReference>
<feature type="transmembrane region" description="Helical" evidence="1">
    <location>
        <begin position="200"/>
        <end position="226"/>
    </location>
</feature>
<keyword evidence="1" id="KW-0812">Transmembrane</keyword>
<gene>
    <name evidence="2" type="ORF">BQ2448_3967</name>
</gene>
<dbReference type="OrthoDB" id="2533264at2759"/>
<dbReference type="AlphaFoldDB" id="A0A238FF40"/>
<reference evidence="3" key="1">
    <citation type="submission" date="2016-09" db="EMBL/GenBank/DDBJ databases">
        <authorList>
            <person name="Jeantristanb JTB J.-T."/>
            <person name="Ricardo R."/>
        </authorList>
    </citation>
    <scope>NUCLEOTIDE SEQUENCE [LARGE SCALE GENOMIC DNA]</scope>
</reference>
<feature type="transmembrane region" description="Helical" evidence="1">
    <location>
        <begin position="283"/>
        <end position="306"/>
    </location>
</feature>
<feature type="transmembrane region" description="Helical" evidence="1">
    <location>
        <begin position="119"/>
        <end position="144"/>
    </location>
</feature>
<accession>A0A238FF40</accession>
<protein>
    <submittedName>
        <fullName evidence="2">BQ2448_3967 protein</fullName>
    </submittedName>
</protein>
<dbReference type="Proteomes" id="UP000198372">
    <property type="component" value="Unassembled WGS sequence"/>
</dbReference>
<organism evidence="2 3">
    <name type="scientific">Microbotryum intermedium</name>
    <dbReference type="NCBI Taxonomy" id="269621"/>
    <lineage>
        <taxon>Eukaryota</taxon>
        <taxon>Fungi</taxon>
        <taxon>Dikarya</taxon>
        <taxon>Basidiomycota</taxon>
        <taxon>Pucciniomycotina</taxon>
        <taxon>Microbotryomycetes</taxon>
        <taxon>Microbotryales</taxon>
        <taxon>Microbotryaceae</taxon>
        <taxon>Microbotryum</taxon>
    </lineage>
</organism>
<name>A0A238FF40_9BASI</name>
<feature type="transmembrane region" description="Helical" evidence="1">
    <location>
        <begin position="164"/>
        <end position="188"/>
    </location>
</feature>
<proteinExistence type="predicted"/>
<evidence type="ECO:0000313" key="2">
    <source>
        <dbReference type="EMBL" id="SCV72430.1"/>
    </source>
</evidence>
<keyword evidence="1" id="KW-1133">Transmembrane helix</keyword>
<keyword evidence="3" id="KW-1185">Reference proteome</keyword>
<evidence type="ECO:0000313" key="3">
    <source>
        <dbReference type="Proteomes" id="UP000198372"/>
    </source>
</evidence>
<feature type="transmembrane region" description="Helical" evidence="1">
    <location>
        <begin position="399"/>
        <end position="421"/>
    </location>
</feature>
<sequence>MTQPPLVGSGDTYTGESCLTEQSRSAVTCFKTRPRSHTSALASPKLTFKTRSSSQSTIYHDKQYAAGFKLRAAVLLVLNGSVIVLSVAYIVMLELQRRQSKPPQRWWLYQFVRRSTGELLVLNSRVIIAFLGVVSACAWIWIVVESIFLFTRHQPLGASVVARAFISCPIFLHGWVAVWSVFTTYVLTNQPDRSAFLSSIPAVVFNALFIGSSIAMLLGCIATGIWNLCISYKFWGSFTALETFLLRAAATYPNNPPDAHVELEIKSRSFSEASTQALYCLKWTYAILCIPAFMTLVISLTGLLLARDLGQHIRHSKKVLARNMTQPGSRSGGSCYRPEAPWMLIEGENAHGLRTNSPTSSSKAFVLNAEELRRIAQSDSIHGTRARTIALVTKARSELLLVSAYVGIDAAALIAMMIYVATLCTNGQLARGSGFATEVSAMGAAWLCSLCLGVATIALIYNNWVHRGGTGLLGLSQNILDGDELDRKERDTLYIPSAMGVNLDVLRPERQLRDDTIHEHHRITRETTLDLSKSFALPPLDL</sequence>
<feature type="transmembrane region" description="Helical" evidence="1">
    <location>
        <begin position="441"/>
        <end position="461"/>
    </location>
</feature>